<dbReference type="InterPro" id="IPR000447">
    <property type="entry name" value="G3P_DH_FAD-dep"/>
</dbReference>
<evidence type="ECO:0000256" key="2">
    <source>
        <dbReference type="ARBA" id="ARBA00007330"/>
    </source>
</evidence>
<dbReference type="Gene3D" id="3.30.9.10">
    <property type="entry name" value="D-Amino Acid Oxidase, subunit A, domain 2"/>
    <property type="match status" value="1"/>
</dbReference>
<dbReference type="PANTHER" id="PTHR11985:SF35">
    <property type="entry name" value="ANAEROBIC GLYCEROL-3-PHOSPHATE DEHYDROGENASE SUBUNIT A"/>
    <property type="match status" value="1"/>
</dbReference>
<keyword evidence="3" id="KW-0285">Flavoprotein</keyword>
<dbReference type="InterPro" id="IPR031656">
    <property type="entry name" value="DAO_C"/>
</dbReference>
<comment type="caution">
    <text evidence="9">The sequence shown here is derived from an EMBL/GenBank/DDBJ whole genome shotgun (WGS) entry which is preliminary data.</text>
</comment>
<keyword evidence="6" id="KW-0560">Oxidoreductase</keyword>
<evidence type="ECO:0000259" key="7">
    <source>
        <dbReference type="Pfam" id="PF01266"/>
    </source>
</evidence>
<proteinExistence type="inferred from homology"/>
<reference evidence="9" key="1">
    <citation type="submission" date="2023-07" db="EMBL/GenBank/DDBJ databases">
        <title>Mucosal microbiota of week-old chicken and adult hens.</title>
        <authorList>
            <person name="Volf J."/>
            <person name="Karasova D."/>
            <person name="Crhanova M."/>
            <person name="Faldynova M."/>
            <person name="Prikrylova H."/>
            <person name="Zeman M."/>
            <person name="Babak V."/>
            <person name="Rajova J."/>
            <person name="Rychlik I."/>
        </authorList>
    </citation>
    <scope>NUCLEOTIDE SEQUENCE</scope>
    <source>
        <strain evidence="9">ET902</strain>
    </source>
</reference>
<dbReference type="Pfam" id="PF16901">
    <property type="entry name" value="DAO_C"/>
    <property type="match status" value="1"/>
</dbReference>
<dbReference type="InterPro" id="IPR038299">
    <property type="entry name" value="DAO_C_sf"/>
</dbReference>
<dbReference type="InterPro" id="IPR006076">
    <property type="entry name" value="FAD-dep_OxRdtase"/>
</dbReference>
<comment type="similarity">
    <text evidence="2">Belongs to the FAD-dependent glycerol-3-phosphate dehydrogenase family.</text>
</comment>
<evidence type="ECO:0000313" key="9">
    <source>
        <dbReference type="EMBL" id="MDO7019796.1"/>
    </source>
</evidence>
<evidence type="ECO:0000256" key="1">
    <source>
        <dbReference type="ARBA" id="ARBA00001974"/>
    </source>
</evidence>
<accession>A0ABT8YV70</accession>
<name>A0ABT8YV70_9SPIR</name>
<dbReference type="Gene3D" id="1.10.8.870">
    <property type="entry name" value="Alpha-glycerophosphate oxidase, cap domain"/>
    <property type="match status" value="1"/>
</dbReference>
<dbReference type="SUPFAM" id="SSF51905">
    <property type="entry name" value="FAD/NAD(P)-binding domain"/>
    <property type="match status" value="1"/>
</dbReference>
<evidence type="ECO:0000256" key="5">
    <source>
        <dbReference type="ARBA" id="ARBA00022827"/>
    </source>
</evidence>
<keyword evidence="10" id="KW-1185">Reference proteome</keyword>
<dbReference type="EMBL" id="JAUPBM010000024">
    <property type="protein sequence ID" value="MDO7019796.1"/>
    <property type="molecule type" value="Genomic_DNA"/>
</dbReference>
<evidence type="ECO:0000256" key="6">
    <source>
        <dbReference type="ARBA" id="ARBA00023002"/>
    </source>
</evidence>
<gene>
    <name evidence="9" type="ORF">Q5M86_03290</name>
</gene>
<evidence type="ECO:0000256" key="3">
    <source>
        <dbReference type="ARBA" id="ARBA00022630"/>
    </source>
</evidence>
<keyword evidence="5" id="KW-0274">FAD</keyword>
<feature type="domain" description="FAD dependent oxidoreductase" evidence="7">
    <location>
        <begin position="16"/>
        <end position="357"/>
    </location>
</feature>
<keyword evidence="4" id="KW-0319">Glycerol metabolism</keyword>
<protein>
    <submittedName>
        <fullName evidence="9">FAD-dependent oxidoreductase</fullName>
    </submittedName>
</protein>
<feature type="domain" description="Alpha-glycerophosphate oxidase C-terminal" evidence="8">
    <location>
        <begin position="396"/>
        <end position="496"/>
    </location>
</feature>
<dbReference type="RefSeq" id="WP_304385690.1">
    <property type="nucleotide sequence ID" value="NZ_JAUPBL010000072.1"/>
</dbReference>
<evidence type="ECO:0000256" key="4">
    <source>
        <dbReference type="ARBA" id="ARBA00022798"/>
    </source>
</evidence>
<sequence length="516" mass="58865">MARTRAEILQSNKSYDIIIIGGGVIGATVALKTSRIGLSTLVLEKHDFSYGSSSRTSKMLTGGFNDMKSGNIIPTVRQVRERNNLIYKSSSPYFGIINPIYEHNSARLIREELKASLYDLFSLFGHAKRHVSHSRNSALEALPDLINNDVIAAIEYYEGLLDDSRYVMELLLKAESYGADILNYAEVKAFEYNEKEINSVVFTDNIQRKVYEASAKNILIAAGAWGHSISSMLPNGSFEDRVNYVKGTHLIIDSDLIHINKSVVLPKIKSRPNVFLMRWKNSTIIGPTIKKYNSDLDCIYASSDEAEYLLDIYNTYFSSIVNKNHIITTQSGMMPLNTADVKIHSHPQYKLFLVEGGNFTTSSNTAVKTLIKMYGKPYKWFSSEKVINNKFDKNTELVINEKMFDFLIDYFGSVNLILKLNELCKNDSSLLVEVGLDYRINRGLIKYFIEAEHALHLDDIMMRRLRFTLTENDCGTLIAEHIAEEMANILNWSKEHTEWEIKRYRTEIKRARVSLF</sequence>
<dbReference type="Proteomes" id="UP001175147">
    <property type="component" value="Unassembled WGS sequence"/>
</dbReference>
<dbReference type="Gene3D" id="3.50.50.60">
    <property type="entry name" value="FAD/NAD(P)-binding domain"/>
    <property type="match status" value="1"/>
</dbReference>
<dbReference type="PANTHER" id="PTHR11985">
    <property type="entry name" value="GLYCEROL-3-PHOSPHATE DEHYDROGENASE"/>
    <property type="match status" value="1"/>
</dbReference>
<evidence type="ECO:0000313" key="10">
    <source>
        <dbReference type="Proteomes" id="UP001175147"/>
    </source>
</evidence>
<dbReference type="InterPro" id="IPR036188">
    <property type="entry name" value="FAD/NAD-bd_sf"/>
</dbReference>
<evidence type="ECO:0000259" key="8">
    <source>
        <dbReference type="Pfam" id="PF16901"/>
    </source>
</evidence>
<dbReference type="PRINTS" id="PR01001">
    <property type="entry name" value="FADG3PDH"/>
</dbReference>
<comment type="cofactor">
    <cofactor evidence="1">
        <name>FAD</name>
        <dbReference type="ChEBI" id="CHEBI:57692"/>
    </cofactor>
</comment>
<organism evidence="9 10">
    <name type="scientific">Brachyspira innocens</name>
    <dbReference type="NCBI Taxonomy" id="13264"/>
    <lineage>
        <taxon>Bacteria</taxon>
        <taxon>Pseudomonadati</taxon>
        <taxon>Spirochaetota</taxon>
        <taxon>Spirochaetia</taxon>
        <taxon>Brachyspirales</taxon>
        <taxon>Brachyspiraceae</taxon>
        <taxon>Brachyspira</taxon>
    </lineage>
</organism>
<dbReference type="Pfam" id="PF01266">
    <property type="entry name" value="DAO"/>
    <property type="match status" value="1"/>
</dbReference>